<feature type="domain" description="BSD" evidence="8">
    <location>
        <begin position="226"/>
        <end position="277"/>
    </location>
</feature>
<evidence type="ECO:0000313" key="9">
    <source>
        <dbReference type="EMBL" id="KAA6410775.1"/>
    </source>
</evidence>
<comment type="subcellular location">
    <subcellularLocation>
        <location evidence="1">Nucleus</location>
    </subcellularLocation>
</comment>
<dbReference type="SUPFAM" id="SSF50729">
    <property type="entry name" value="PH domain-like"/>
    <property type="match status" value="1"/>
</dbReference>
<evidence type="ECO:0000256" key="2">
    <source>
        <dbReference type="ARBA" id="ARBA00009448"/>
    </source>
</evidence>
<dbReference type="FunFam" id="2.30.29.30:FF:000406">
    <property type="entry name" value="Putative RNA polymerase II transcription factor related protein"/>
    <property type="match status" value="1"/>
</dbReference>
<evidence type="ECO:0000256" key="5">
    <source>
        <dbReference type="ARBA" id="ARBA00023163"/>
    </source>
</evidence>
<keyword evidence="3" id="KW-0677">Repeat</keyword>
<comment type="similarity">
    <text evidence="2">Belongs to the TFB1 family.</text>
</comment>
<evidence type="ECO:0000256" key="7">
    <source>
        <dbReference type="SAM" id="MobiDB-lite"/>
    </source>
</evidence>
<dbReference type="InterPro" id="IPR027079">
    <property type="entry name" value="Tfb1/GTF2H1"/>
</dbReference>
<dbReference type="Gene3D" id="2.30.29.30">
    <property type="entry name" value="Pleckstrin-homology domain (PH domain)/Phosphotyrosine-binding domain (PTB)"/>
    <property type="match status" value="1"/>
</dbReference>
<evidence type="ECO:0000256" key="3">
    <source>
        <dbReference type="ARBA" id="ARBA00022737"/>
    </source>
</evidence>
<dbReference type="SMART" id="SM00751">
    <property type="entry name" value="BSD"/>
    <property type="match status" value="2"/>
</dbReference>
<keyword evidence="5" id="KW-0804">Transcription</keyword>
<dbReference type="Pfam" id="PF08567">
    <property type="entry name" value="PH_TFIIH"/>
    <property type="match status" value="1"/>
</dbReference>
<dbReference type="CDD" id="cd13229">
    <property type="entry name" value="PH_TFIIH"/>
    <property type="match status" value="1"/>
</dbReference>
<name>A0A5M8PMT7_9LECA</name>
<protein>
    <submittedName>
        <fullName evidence="9">RNA polymerase II transcription factor</fullName>
    </submittedName>
</protein>
<dbReference type="Proteomes" id="UP000324767">
    <property type="component" value="Unassembled WGS sequence"/>
</dbReference>
<dbReference type="GO" id="GO:0006351">
    <property type="term" value="P:DNA-templated transcription"/>
    <property type="evidence" value="ECO:0007669"/>
    <property type="project" value="InterPro"/>
</dbReference>
<evidence type="ECO:0000256" key="1">
    <source>
        <dbReference type="ARBA" id="ARBA00004123"/>
    </source>
</evidence>
<dbReference type="EMBL" id="VXIT01000008">
    <property type="protein sequence ID" value="KAA6410775.1"/>
    <property type="molecule type" value="Genomic_DNA"/>
</dbReference>
<reference evidence="9 10" key="1">
    <citation type="submission" date="2019-09" db="EMBL/GenBank/DDBJ databases">
        <title>The hologenome of the rock-dwelling lichen Lasallia pustulata.</title>
        <authorList>
            <person name="Greshake Tzovaras B."/>
            <person name="Segers F."/>
            <person name="Bicker A."/>
            <person name="Dal Grande F."/>
            <person name="Otte J."/>
            <person name="Hankeln T."/>
            <person name="Schmitt I."/>
            <person name="Ebersberger I."/>
        </authorList>
    </citation>
    <scope>NUCLEOTIDE SEQUENCE [LARGE SCALE GENOMIC DNA]</scope>
    <source>
        <strain evidence="9">A1-1</strain>
    </source>
</reference>
<feature type="region of interest" description="Disordered" evidence="7">
    <location>
        <begin position="322"/>
        <end position="343"/>
    </location>
</feature>
<dbReference type="InterPro" id="IPR011993">
    <property type="entry name" value="PH-like_dom_sf"/>
</dbReference>
<sequence length="641" mass="69548">MAPPRGSAAYKKKDGTLALSKDGQSLCWTPVAPPGSSPTFTLGVSAITNLQQTPATNPKVMLRVFAQPPDASEPEIHLFSFTSPTAARAEADALRDALSKAIQAIKSAAILPVSNGGGGGASAAMAIASAVSSLPGAGPGADINAWFDDSQLKSDVELQQSLLKANPSLQKTFMESLRTKPDSITNTQFTSQFWASRIHLLRAHAIEKSQKRGAYNVLSTIKPKTVDNATRLSISKEQIQLIFSQHSLVKQVYDENVPKLSEESFWSRFFQSRLFKKLKGEKFSESDPTDPVLDKYLSYDEDAERAKRLMASHVPNIINIEGNEENHSQRKGNQPDLTMRPTSSDKVPIIRTLNTLSEKIMAHVAPNDVDPSEPIGMDEETYNSLALHDLQGDAEESRIILNIKDQSRFFSADNENGVSADALLYAKQDPNQVLRSLRAELVTASADPNLESFIGVNPDSDSEDDENSSKPHVGSKPSLSAATAQILAAIVEQRAQQDDSSTATSASTGLSPAIFDRLSLTHATTTEFLHHFWLAFLSGSPFRAGEIASLVETLNRAMDRIKAVGNDAEAERGKELEKLKKQVREHYERTGRRVNFDSAQVGGGRKVVEQLLAPTVNAIGVAVGEYSKALREAEEGESGPT</sequence>
<evidence type="ECO:0000259" key="8">
    <source>
        <dbReference type="PROSITE" id="PS50858"/>
    </source>
</evidence>
<evidence type="ECO:0000256" key="6">
    <source>
        <dbReference type="ARBA" id="ARBA00023242"/>
    </source>
</evidence>
<dbReference type="OrthoDB" id="360521at2759"/>
<dbReference type="GO" id="GO:0006289">
    <property type="term" value="P:nucleotide-excision repair"/>
    <property type="evidence" value="ECO:0007669"/>
    <property type="project" value="InterPro"/>
</dbReference>
<dbReference type="PANTHER" id="PTHR12856">
    <property type="entry name" value="TRANSCRIPTION INITIATION FACTOR IIH-RELATED"/>
    <property type="match status" value="1"/>
</dbReference>
<dbReference type="PROSITE" id="PS50858">
    <property type="entry name" value="BSD"/>
    <property type="match status" value="2"/>
</dbReference>
<dbReference type="InterPro" id="IPR013876">
    <property type="entry name" value="TFIIH_BTF_p62_N"/>
</dbReference>
<organism evidence="9 10">
    <name type="scientific">Lasallia pustulata</name>
    <dbReference type="NCBI Taxonomy" id="136370"/>
    <lineage>
        <taxon>Eukaryota</taxon>
        <taxon>Fungi</taxon>
        <taxon>Dikarya</taxon>
        <taxon>Ascomycota</taxon>
        <taxon>Pezizomycotina</taxon>
        <taxon>Lecanoromycetes</taxon>
        <taxon>OSLEUM clade</taxon>
        <taxon>Umbilicariomycetidae</taxon>
        <taxon>Umbilicariales</taxon>
        <taxon>Umbilicariaceae</taxon>
        <taxon>Lasallia</taxon>
    </lineage>
</organism>
<comment type="caution">
    <text evidence="9">The sequence shown here is derived from an EMBL/GenBank/DDBJ whole genome shotgun (WGS) entry which is preliminary data.</text>
</comment>
<feature type="region of interest" description="Disordered" evidence="7">
    <location>
        <begin position="450"/>
        <end position="478"/>
    </location>
</feature>
<feature type="compositionally biased region" description="Polar residues" evidence="7">
    <location>
        <begin position="331"/>
        <end position="343"/>
    </location>
</feature>
<dbReference type="InterPro" id="IPR005607">
    <property type="entry name" value="BSD_dom"/>
</dbReference>
<feature type="domain" description="BSD" evidence="8">
    <location>
        <begin position="146"/>
        <end position="205"/>
    </location>
</feature>
<evidence type="ECO:0000256" key="4">
    <source>
        <dbReference type="ARBA" id="ARBA00023015"/>
    </source>
</evidence>
<keyword evidence="6" id="KW-0539">Nucleus</keyword>
<proteinExistence type="inferred from homology"/>
<dbReference type="AlphaFoldDB" id="A0A5M8PMT7"/>
<dbReference type="Pfam" id="PF03909">
    <property type="entry name" value="BSD"/>
    <property type="match status" value="2"/>
</dbReference>
<gene>
    <name evidence="9" type="ORF">FRX48_05085</name>
</gene>
<accession>A0A5M8PMT7</accession>
<keyword evidence="4" id="KW-0805">Transcription regulation</keyword>
<dbReference type="GO" id="GO:0000439">
    <property type="term" value="C:transcription factor TFIIH core complex"/>
    <property type="evidence" value="ECO:0007669"/>
    <property type="project" value="InterPro"/>
</dbReference>
<evidence type="ECO:0000313" key="10">
    <source>
        <dbReference type="Proteomes" id="UP000324767"/>
    </source>
</evidence>